<keyword evidence="2" id="KW-1185">Reference proteome</keyword>
<protein>
    <submittedName>
        <fullName evidence="1">Uncharacterized protein</fullName>
    </submittedName>
</protein>
<evidence type="ECO:0000313" key="2">
    <source>
        <dbReference type="Proteomes" id="UP000240080"/>
    </source>
</evidence>
<dbReference type="EMBL" id="AJFE02022727">
    <property type="status" value="NOT_ANNOTATED_CDS"/>
    <property type="molecule type" value="Genomic_DNA"/>
</dbReference>
<name>A0A2R9ABC0_PANPA</name>
<proteinExistence type="predicted"/>
<accession>A0A2R9ABC0</accession>
<reference evidence="1" key="2">
    <citation type="submission" date="2025-08" db="UniProtKB">
        <authorList>
            <consortium name="Ensembl"/>
        </authorList>
    </citation>
    <scope>IDENTIFICATION</scope>
</reference>
<organism evidence="1 2">
    <name type="scientific">Pan paniscus</name>
    <name type="common">Pygmy chimpanzee</name>
    <name type="synonym">Bonobo</name>
    <dbReference type="NCBI Taxonomy" id="9597"/>
    <lineage>
        <taxon>Eukaryota</taxon>
        <taxon>Metazoa</taxon>
        <taxon>Chordata</taxon>
        <taxon>Craniata</taxon>
        <taxon>Vertebrata</taxon>
        <taxon>Euteleostomi</taxon>
        <taxon>Mammalia</taxon>
        <taxon>Eutheria</taxon>
        <taxon>Euarchontoglires</taxon>
        <taxon>Primates</taxon>
        <taxon>Haplorrhini</taxon>
        <taxon>Catarrhini</taxon>
        <taxon>Hominidae</taxon>
        <taxon>Pan</taxon>
    </lineage>
</organism>
<reference evidence="1 2" key="1">
    <citation type="journal article" date="2012" name="Nature">
        <title>The bonobo genome compared with the chimpanzee and human genomes.</title>
        <authorList>
            <person name="Prufer K."/>
            <person name="Munch K."/>
            <person name="Hellmann I."/>
            <person name="Akagi K."/>
            <person name="Miller J.R."/>
            <person name="Walenz B."/>
            <person name="Koren S."/>
            <person name="Sutton G."/>
            <person name="Kodira C."/>
            <person name="Winer R."/>
            <person name="Knight J.R."/>
            <person name="Mullikin J.C."/>
            <person name="Meader S.J."/>
            <person name="Ponting C.P."/>
            <person name="Lunter G."/>
            <person name="Higashino S."/>
            <person name="Hobolth A."/>
            <person name="Dutheil J."/>
            <person name="Karakoc E."/>
            <person name="Alkan C."/>
            <person name="Sajjadian S."/>
            <person name="Catacchio C.R."/>
            <person name="Ventura M."/>
            <person name="Marques-Bonet T."/>
            <person name="Eichler E.E."/>
            <person name="Andre C."/>
            <person name="Atencia R."/>
            <person name="Mugisha L."/>
            <person name="Junhold J."/>
            <person name="Patterson N."/>
            <person name="Siebauer M."/>
            <person name="Good J.M."/>
            <person name="Fischer A."/>
            <person name="Ptak S.E."/>
            <person name="Lachmann M."/>
            <person name="Symer D.E."/>
            <person name="Mailund T."/>
            <person name="Schierup M.H."/>
            <person name="Andres A.M."/>
            <person name="Kelso J."/>
            <person name="Paabo S."/>
        </authorList>
    </citation>
    <scope>NUCLEOTIDE SEQUENCE [LARGE SCALE GENOMIC DNA]</scope>
</reference>
<dbReference type="Ensembl" id="ENSPPAT00000035403.1">
    <property type="protein sequence ID" value="ENSPPAP00000012737.1"/>
    <property type="gene ID" value="ENSPPAG00000029551.1"/>
</dbReference>
<dbReference type="AlphaFoldDB" id="A0A2R9ABC0"/>
<reference evidence="1" key="3">
    <citation type="submission" date="2025-09" db="UniProtKB">
        <authorList>
            <consortium name="Ensembl"/>
        </authorList>
    </citation>
    <scope>IDENTIFICATION</scope>
</reference>
<dbReference type="Bgee" id="ENSPPAG00000029551">
    <property type="expression patterns" value="Expressed in cerebellum"/>
</dbReference>
<evidence type="ECO:0000313" key="1">
    <source>
        <dbReference type="Ensembl" id="ENSPPAP00000012737.1"/>
    </source>
</evidence>
<sequence>MSLQKKKTTKLDLYLTVSIQISSRGKIYYKITQKFLYLWCGTVFSKL</sequence>
<dbReference type="Proteomes" id="UP000240080">
    <property type="component" value="Chromosome 15"/>
</dbReference>